<dbReference type="Proteomes" id="UP001432322">
    <property type="component" value="Unassembled WGS sequence"/>
</dbReference>
<dbReference type="AlphaFoldDB" id="A0AAV5VGW7"/>
<dbReference type="EMBL" id="BTSY01000003">
    <property type="protein sequence ID" value="GMT18967.1"/>
    <property type="molecule type" value="Genomic_DNA"/>
</dbReference>
<dbReference type="Pfam" id="PF02886">
    <property type="entry name" value="LBP_BPI_CETP_C"/>
    <property type="match status" value="1"/>
</dbReference>
<feature type="domain" description="Lipid-binding serum glycoprotein C-terminal" evidence="5">
    <location>
        <begin position="258"/>
        <end position="464"/>
    </location>
</feature>
<protein>
    <recommendedName>
        <fullName evidence="8">Lipid-binding serum glycoprotein C-terminal domain-containing protein</fullName>
    </recommendedName>
</protein>
<dbReference type="GO" id="GO:0008289">
    <property type="term" value="F:lipid binding"/>
    <property type="evidence" value="ECO:0007669"/>
    <property type="project" value="InterPro"/>
</dbReference>
<keyword evidence="7" id="KW-1185">Reference proteome</keyword>
<comment type="caution">
    <text evidence="6">The sequence shown here is derived from an EMBL/GenBank/DDBJ whole genome shotgun (WGS) entry which is preliminary data.</text>
</comment>
<reference evidence="6" key="1">
    <citation type="submission" date="2023-10" db="EMBL/GenBank/DDBJ databases">
        <title>Genome assembly of Pristionchus species.</title>
        <authorList>
            <person name="Yoshida K."/>
            <person name="Sommer R.J."/>
        </authorList>
    </citation>
    <scope>NUCLEOTIDE SEQUENCE</scope>
    <source>
        <strain evidence="6">RS5133</strain>
    </source>
</reference>
<evidence type="ECO:0000259" key="4">
    <source>
        <dbReference type="SMART" id="SM00328"/>
    </source>
</evidence>
<dbReference type="InterPro" id="IPR032942">
    <property type="entry name" value="BPI/LBP/Plunc"/>
</dbReference>
<dbReference type="Gene3D" id="3.15.10.10">
    <property type="entry name" value="Bactericidal permeability-increasing protein, domain 1"/>
    <property type="match status" value="1"/>
</dbReference>
<gene>
    <name evidence="6" type="ORF">PFISCL1PPCAC_10264</name>
</gene>
<feature type="domain" description="Lipid-binding serum glycoprotein N-terminal" evidence="4">
    <location>
        <begin position="27"/>
        <end position="244"/>
    </location>
</feature>
<dbReference type="Gene3D" id="3.15.20.10">
    <property type="entry name" value="Bactericidal permeability-increasing protein, domain 2"/>
    <property type="match status" value="1"/>
</dbReference>
<feature type="signal peptide" evidence="3">
    <location>
        <begin position="1"/>
        <end position="19"/>
    </location>
</feature>
<dbReference type="Pfam" id="PF01273">
    <property type="entry name" value="LBP_BPI_CETP"/>
    <property type="match status" value="1"/>
</dbReference>
<keyword evidence="2" id="KW-1015">Disulfide bond</keyword>
<dbReference type="PANTHER" id="PTHR10504">
    <property type="entry name" value="BACTERICIDAL PERMEABILITY-INCREASING BPI PROTEIN-RELATED"/>
    <property type="match status" value="1"/>
</dbReference>
<proteinExistence type="inferred from homology"/>
<dbReference type="GO" id="GO:0005615">
    <property type="term" value="C:extracellular space"/>
    <property type="evidence" value="ECO:0007669"/>
    <property type="project" value="TreeGrafter"/>
</dbReference>
<feature type="chain" id="PRO_5043484474" description="Lipid-binding serum glycoprotein C-terminal domain-containing protein" evidence="3">
    <location>
        <begin position="20"/>
        <end position="470"/>
    </location>
</feature>
<evidence type="ECO:0000256" key="2">
    <source>
        <dbReference type="ARBA" id="ARBA00023157"/>
    </source>
</evidence>
<keyword evidence="3" id="KW-0732">Signal</keyword>
<dbReference type="InterPro" id="IPR001124">
    <property type="entry name" value="Lipid-bd_serum_glycop_C"/>
</dbReference>
<accession>A0AAV5VGW7</accession>
<dbReference type="InterPro" id="IPR017942">
    <property type="entry name" value="Lipid-bd_serum_glycop_N"/>
</dbReference>
<dbReference type="PANTHER" id="PTHR10504:SF145">
    <property type="entry name" value="PROTEIN CBG15266"/>
    <property type="match status" value="1"/>
</dbReference>
<feature type="non-terminal residue" evidence="6">
    <location>
        <position position="1"/>
    </location>
</feature>
<comment type="similarity">
    <text evidence="1">Belongs to the BPI/LBP/Plunc superfamily. BPI/LBP family.</text>
</comment>
<dbReference type="SMART" id="SM00329">
    <property type="entry name" value="BPI2"/>
    <property type="match status" value="1"/>
</dbReference>
<dbReference type="SUPFAM" id="SSF55394">
    <property type="entry name" value="Bactericidal permeability-increasing protein, BPI"/>
    <property type="match status" value="2"/>
</dbReference>
<evidence type="ECO:0000256" key="1">
    <source>
        <dbReference type="ARBA" id="ARBA00007292"/>
    </source>
</evidence>
<evidence type="ECO:0000256" key="3">
    <source>
        <dbReference type="SAM" id="SignalP"/>
    </source>
</evidence>
<name>A0AAV5VGW7_9BILA</name>
<evidence type="ECO:0000313" key="6">
    <source>
        <dbReference type="EMBL" id="GMT18967.1"/>
    </source>
</evidence>
<sequence length="470" mass="52364">TQMSPLLLLLLFSVPLLHSNPSNLKTRLNKAGFNFLSKNTRKVIDKEVPQIDIPPISVKFDGGYLVVDEINIRKFVTPEFNLDLSPSGLHWSSQGGGIQITSNIAAKYSFLYQEGWIVATATDLRIFLSATASTLDGRPQLSISKCRMNIRNFALNIGGNFFMWIINLFRDLLSMEVQQMINQQACSYAQDLLLTQGNDFLHSLPIDVDIGKGFFLHYHIDDDPQFTTEHADLSTTTTVTYSNQTSCSYDVTPLDAEDDPSSMGSIWVSDQTPNCLLETAFNNVNLSFTATHVKVPVIENYVKTSCWLSCIGFFFPILKKDYPNQHVSLTFAAAAAPVVAFLNGSTSLTASIDLDFHIYPKEENPKSLLRLNLQSMGEVEPFLEDRRLKGRIDTIELNATEVFSSIGNVSQTFLTGFDTIFKTVSSSFLSVLLSKGIPLPIFDNLSISDTSTITERRGQVLLSLNFTDFH</sequence>
<dbReference type="InterPro" id="IPR017943">
    <property type="entry name" value="Bactericidal_perm-incr_a/b_dom"/>
</dbReference>
<evidence type="ECO:0000259" key="5">
    <source>
        <dbReference type="SMART" id="SM00329"/>
    </source>
</evidence>
<evidence type="ECO:0008006" key="8">
    <source>
        <dbReference type="Google" id="ProtNLM"/>
    </source>
</evidence>
<evidence type="ECO:0000313" key="7">
    <source>
        <dbReference type="Proteomes" id="UP001432322"/>
    </source>
</evidence>
<dbReference type="SMART" id="SM00328">
    <property type="entry name" value="BPI1"/>
    <property type="match status" value="1"/>
</dbReference>
<organism evidence="6 7">
    <name type="scientific">Pristionchus fissidentatus</name>
    <dbReference type="NCBI Taxonomy" id="1538716"/>
    <lineage>
        <taxon>Eukaryota</taxon>
        <taxon>Metazoa</taxon>
        <taxon>Ecdysozoa</taxon>
        <taxon>Nematoda</taxon>
        <taxon>Chromadorea</taxon>
        <taxon>Rhabditida</taxon>
        <taxon>Rhabditina</taxon>
        <taxon>Diplogasteromorpha</taxon>
        <taxon>Diplogasteroidea</taxon>
        <taxon>Neodiplogasteridae</taxon>
        <taxon>Pristionchus</taxon>
    </lineage>
</organism>